<evidence type="ECO:0000259" key="7">
    <source>
        <dbReference type="Pfam" id="PF01385"/>
    </source>
</evidence>
<evidence type="ECO:0000259" key="8">
    <source>
        <dbReference type="Pfam" id="PF07282"/>
    </source>
</evidence>
<dbReference type="Pfam" id="PF01385">
    <property type="entry name" value="OrfB_IS605"/>
    <property type="match status" value="1"/>
</dbReference>
<dbReference type="eggNOG" id="COG0675">
    <property type="taxonomic scope" value="Bacteria"/>
</dbReference>
<organism evidence="10 11">
    <name type="scientific">Dethiobacter alkaliphilus AHT 1</name>
    <dbReference type="NCBI Taxonomy" id="555088"/>
    <lineage>
        <taxon>Bacteria</taxon>
        <taxon>Bacillati</taxon>
        <taxon>Bacillota</taxon>
        <taxon>Dethiobacteria</taxon>
        <taxon>Dethiobacterales</taxon>
        <taxon>Dethiobacteraceae</taxon>
        <taxon>Dethiobacter</taxon>
    </lineage>
</organism>
<dbReference type="GO" id="GO:0006310">
    <property type="term" value="P:DNA recombination"/>
    <property type="evidence" value="ECO:0007669"/>
    <property type="project" value="UniProtKB-KW"/>
</dbReference>
<dbReference type="NCBIfam" id="TIGR01766">
    <property type="entry name" value="IS200/IS605 family accessory protein TnpB-like domain"/>
    <property type="match status" value="1"/>
</dbReference>
<keyword evidence="4" id="KW-0862">Zinc</keyword>
<comment type="caution">
    <text evidence="10">The sequence shown here is derived from an EMBL/GenBank/DDBJ whole genome shotgun (WGS) entry which is preliminary data.</text>
</comment>
<evidence type="ECO:0000313" key="10">
    <source>
        <dbReference type="EMBL" id="EEG78806.1"/>
    </source>
</evidence>
<keyword evidence="2" id="KW-0815">Transposition</keyword>
<evidence type="ECO:0000256" key="3">
    <source>
        <dbReference type="ARBA" id="ARBA00022723"/>
    </source>
</evidence>
<accession>C0GC71</accession>
<evidence type="ECO:0000256" key="6">
    <source>
        <dbReference type="ARBA" id="ARBA00023172"/>
    </source>
</evidence>
<dbReference type="InterPro" id="IPR010095">
    <property type="entry name" value="Cas12f1-like_TNB"/>
</dbReference>
<dbReference type="GO" id="GO:0003677">
    <property type="term" value="F:DNA binding"/>
    <property type="evidence" value="ECO:0007669"/>
    <property type="project" value="UniProtKB-KW"/>
</dbReference>
<evidence type="ECO:0000256" key="1">
    <source>
        <dbReference type="ARBA" id="ARBA00008761"/>
    </source>
</evidence>
<dbReference type="InterPro" id="IPR001959">
    <property type="entry name" value="Transposase"/>
</dbReference>
<evidence type="ECO:0000256" key="4">
    <source>
        <dbReference type="ARBA" id="ARBA00022833"/>
    </source>
</evidence>
<dbReference type="NCBIfam" id="NF040570">
    <property type="entry name" value="guided_TnpB"/>
    <property type="match status" value="1"/>
</dbReference>
<dbReference type="GO" id="GO:0046872">
    <property type="term" value="F:metal ion binding"/>
    <property type="evidence" value="ECO:0007669"/>
    <property type="project" value="UniProtKB-KW"/>
</dbReference>
<dbReference type="RefSeq" id="WP_008513791.1">
    <property type="nucleotide sequence ID" value="NZ_ACJM01000001.1"/>
</dbReference>
<gene>
    <name evidence="10" type="ORF">DealDRAFT_0080</name>
</gene>
<evidence type="ECO:0000256" key="5">
    <source>
        <dbReference type="ARBA" id="ARBA00023125"/>
    </source>
</evidence>
<dbReference type="GO" id="GO:0032196">
    <property type="term" value="P:transposition"/>
    <property type="evidence" value="ECO:0007669"/>
    <property type="project" value="UniProtKB-KW"/>
</dbReference>
<evidence type="ECO:0000313" key="11">
    <source>
        <dbReference type="Proteomes" id="UP000006443"/>
    </source>
</evidence>
<keyword evidence="6" id="KW-0233">DNA recombination</keyword>
<sequence>MIKAFKYRLYPNKEQDILLQKTFGCVRFIYNQMLANRMAVYEQYRDNKEALKQQKYALPADYKKRYPWLKEVDSLALANAQLNLNAAYRNFYRDPSIGFPNFKSKHKSKKSYTTNNQKGTIRLIDSKTIRLPKLKNVHIKLHRQLPKNAVIKSATISQKATGKYEISILVEWEAAIKPVAPTIESTIGLDYSSGSLFVDSQASSPEYPKFYRLAEARLKKEQSKLSRRKKGSKNREKQRQIVAKLHEKVVNQRKDFLHNVSRKIANNYDAVVIEDLNLQYMAQGLNLAKSTNDNGFGMLKRFLQYKLAEQGKQLITIDKWYPSSKLCHCCGEKNNQLSLSERTWTCQRCGTTLDRDVNAAINIKLEGCRILGIA</sequence>
<keyword evidence="3" id="KW-0479">Metal-binding</keyword>
<feature type="domain" description="Transposase putative helix-turn-helix" evidence="9">
    <location>
        <begin position="1"/>
        <end position="44"/>
    </location>
</feature>
<reference evidence="10 11" key="1">
    <citation type="submission" date="2009-02" db="EMBL/GenBank/DDBJ databases">
        <title>Sequencing of the draft genome and assembly of Dethiobacter alkaliphilus AHT 1.</title>
        <authorList>
            <consortium name="US DOE Joint Genome Institute (JGI-PGF)"/>
            <person name="Lucas S."/>
            <person name="Copeland A."/>
            <person name="Lapidus A."/>
            <person name="Glavina del Rio T."/>
            <person name="Dalin E."/>
            <person name="Tice H."/>
            <person name="Bruce D."/>
            <person name="Goodwin L."/>
            <person name="Pitluck S."/>
            <person name="Larimer F."/>
            <person name="Land M.L."/>
            <person name="Hauser L."/>
            <person name="Muyzer G."/>
        </authorList>
    </citation>
    <scope>NUCLEOTIDE SEQUENCE [LARGE SCALE GENOMIC DNA]</scope>
    <source>
        <strain evidence="10 11">AHT 1</strain>
    </source>
</reference>
<dbReference type="InterPro" id="IPR021027">
    <property type="entry name" value="Transposase_put_HTH"/>
</dbReference>
<protein>
    <submittedName>
        <fullName evidence="10">Transposase, IS605 OrfB family</fullName>
    </submittedName>
</protein>
<dbReference type="Pfam" id="PF07282">
    <property type="entry name" value="Cas12f1-like_TNB"/>
    <property type="match status" value="1"/>
</dbReference>
<keyword evidence="11" id="KW-1185">Reference proteome</keyword>
<dbReference type="Pfam" id="PF12323">
    <property type="entry name" value="HTH_OrfB_IS605"/>
    <property type="match status" value="1"/>
</dbReference>
<comment type="similarity">
    <text evidence="1">In the C-terminal section; belongs to the transposase 35 family.</text>
</comment>
<evidence type="ECO:0000256" key="2">
    <source>
        <dbReference type="ARBA" id="ARBA00022578"/>
    </source>
</evidence>
<name>C0GC71_DETAL</name>
<dbReference type="EMBL" id="ACJM01000001">
    <property type="protein sequence ID" value="EEG78806.1"/>
    <property type="molecule type" value="Genomic_DNA"/>
</dbReference>
<feature type="domain" description="Cas12f1-like TNB" evidence="8">
    <location>
        <begin position="296"/>
        <end position="363"/>
    </location>
</feature>
<dbReference type="Proteomes" id="UP000006443">
    <property type="component" value="Unassembled WGS sequence"/>
</dbReference>
<proteinExistence type="inferred from homology"/>
<feature type="domain" description="Probable transposase IS891/IS1136/IS1341" evidence="7">
    <location>
        <begin position="178"/>
        <end position="282"/>
    </location>
</feature>
<evidence type="ECO:0000259" key="9">
    <source>
        <dbReference type="Pfam" id="PF12323"/>
    </source>
</evidence>
<dbReference type="OrthoDB" id="1551477at2"/>
<dbReference type="AlphaFoldDB" id="C0GC71"/>
<keyword evidence="5" id="KW-0238">DNA-binding</keyword>